<keyword evidence="3" id="KW-1185">Reference proteome</keyword>
<sequence>MLIYAIAVLLVLNVLTHDAVVEQKSRLSLIRYWFIGSSILLSGCVRRVNIGYGEARYGGNRRSPMPLG</sequence>
<keyword evidence="1" id="KW-0732">Signal</keyword>
<proteinExistence type="predicted"/>
<evidence type="ECO:0000256" key="1">
    <source>
        <dbReference type="SAM" id="SignalP"/>
    </source>
</evidence>
<comment type="caution">
    <text evidence="2">The sequence shown here is derived from an EMBL/GenBank/DDBJ whole genome shotgun (WGS) entry which is preliminary data.</text>
</comment>
<dbReference type="Proteomes" id="UP000252519">
    <property type="component" value="Unassembled WGS sequence"/>
</dbReference>
<evidence type="ECO:0000313" key="3">
    <source>
        <dbReference type="Proteomes" id="UP000252519"/>
    </source>
</evidence>
<dbReference type="AlphaFoldDB" id="A0A368FDF9"/>
<gene>
    <name evidence="2" type="ORF">ANCCAN_24599</name>
</gene>
<protein>
    <submittedName>
        <fullName evidence="2">Uncharacterized protein</fullName>
    </submittedName>
</protein>
<reference evidence="2 3" key="1">
    <citation type="submission" date="2014-10" db="EMBL/GenBank/DDBJ databases">
        <title>Draft genome of the hookworm Ancylostoma caninum.</title>
        <authorList>
            <person name="Mitreva M."/>
        </authorList>
    </citation>
    <scope>NUCLEOTIDE SEQUENCE [LARGE SCALE GENOMIC DNA]</scope>
    <source>
        <strain evidence="2 3">Baltimore</strain>
    </source>
</reference>
<dbReference type="EMBL" id="JOJR01001844">
    <property type="protein sequence ID" value="RCN29638.1"/>
    <property type="molecule type" value="Genomic_DNA"/>
</dbReference>
<feature type="chain" id="PRO_5017083922" evidence="1">
    <location>
        <begin position="17"/>
        <end position="68"/>
    </location>
</feature>
<evidence type="ECO:0000313" key="2">
    <source>
        <dbReference type="EMBL" id="RCN29638.1"/>
    </source>
</evidence>
<accession>A0A368FDF9</accession>
<organism evidence="2 3">
    <name type="scientific">Ancylostoma caninum</name>
    <name type="common">Dog hookworm</name>
    <dbReference type="NCBI Taxonomy" id="29170"/>
    <lineage>
        <taxon>Eukaryota</taxon>
        <taxon>Metazoa</taxon>
        <taxon>Ecdysozoa</taxon>
        <taxon>Nematoda</taxon>
        <taxon>Chromadorea</taxon>
        <taxon>Rhabditida</taxon>
        <taxon>Rhabditina</taxon>
        <taxon>Rhabditomorpha</taxon>
        <taxon>Strongyloidea</taxon>
        <taxon>Ancylostomatidae</taxon>
        <taxon>Ancylostomatinae</taxon>
        <taxon>Ancylostoma</taxon>
    </lineage>
</organism>
<feature type="signal peptide" evidence="1">
    <location>
        <begin position="1"/>
        <end position="16"/>
    </location>
</feature>
<name>A0A368FDF9_ANCCA</name>